<feature type="transmembrane region" description="Helical" evidence="7">
    <location>
        <begin position="334"/>
        <end position="360"/>
    </location>
</feature>
<dbReference type="Proteomes" id="UP001500503">
    <property type="component" value="Unassembled WGS sequence"/>
</dbReference>
<dbReference type="Gene3D" id="1.20.1250.20">
    <property type="entry name" value="MFS general substrate transporter like domains"/>
    <property type="match status" value="1"/>
</dbReference>
<feature type="transmembrane region" description="Helical" evidence="7">
    <location>
        <begin position="283"/>
        <end position="301"/>
    </location>
</feature>
<keyword evidence="2" id="KW-0813">Transport</keyword>
<comment type="subcellular location">
    <subcellularLocation>
        <location evidence="1">Cell membrane</location>
        <topology evidence="1">Multi-pass membrane protein</topology>
    </subcellularLocation>
</comment>
<feature type="transmembrane region" description="Helical" evidence="7">
    <location>
        <begin position="57"/>
        <end position="84"/>
    </location>
</feature>
<gene>
    <name evidence="9" type="ORF">GCM10023191_001810</name>
</gene>
<accession>A0ABP8P7M8</accession>
<dbReference type="CDD" id="cd17321">
    <property type="entry name" value="MFS_MMR_MDR_like"/>
    <property type="match status" value="1"/>
</dbReference>
<evidence type="ECO:0000256" key="1">
    <source>
        <dbReference type="ARBA" id="ARBA00004651"/>
    </source>
</evidence>
<keyword evidence="3" id="KW-1003">Cell membrane</keyword>
<evidence type="ECO:0000259" key="8">
    <source>
        <dbReference type="PROSITE" id="PS50850"/>
    </source>
</evidence>
<dbReference type="PANTHER" id="PTHR42718">
    <property type="entry name" value="MAJOR FACILITATOR SUPERFAMILY MULTIDRUG TRANSPORTER MFSC"/>
    <property type="match status" value="1"/>
</dbReference>
<keyword evidence="10" id="KW-1185">Reference proteome</keyword>
<dbReference type="PRINTS" id="PR01036">
    <property type="entry name" value="TCRTETB"/>
</dbReference>
<dbReference type="InterPro" id="IPR004638">
    <property type="entry name" value="EmrB-like"/>
</dbReference>
<dbReference type="PANTHER" id="PTHR42718:SF46">
    <property type="entry name" value="BLR6921 PROTEIN"/>
    <property type="match status" value="1"/>
</dbReference>
<dbReference type="PROSITE" id="PS50850">
    <property type="entry name" value="MFS"/>
    <property type="match status" value="1"/>
</dbReference>
<evidence type="ECO:0000313" key="10">
    <source>
        <dbReference type="Proteomes" id="UP001500503"/>
    </source>
</evidence>
<comment type="caution">
    <text evidence="9">The sequence shown here is derived from an EMBL/GenBank/DDBJ whole genome shotgun (WGS) entry which is preliminary data.</text>
</comment>
<feature type="transmembrane region" description="Helical" evidence="7">
    <location>
        <begin position="173"/>
        <end position="195"/>
    </location>
</feature>
<feature type="transmembrane region" description="Helical" evidence="7">
    <location>
        <begin position="308"/>
        <end position="328"/>
    </location>
</feature>
<organism evidence="9 10">
    <name type="scientific">Actinoallomurus oryzae</name>
    <dbReference type="NCBI Taxonomy" id="502180"/>
    <lineage>
        <taxon>Bacteria</taxon>
        <taxon>Bacillati</taxon>
        <taxon>Actinomycetota</taxon>
        <taxon>Actinomycetes</taxon>
        <taxon>Streptosporangiales</taxon>
        <taxon>Thermomonosporaceae</taxon>
        <taxon>Actinoallomurus</taxon>
    </lineage>
</organism>
<dbReference type="Gene3D" id="1.20.1720.10">
    <property type="entry name" value="Multidrug resistance protein D"/>
    <property type="match status" value="1"/>
</dbReference>
<dbReference type="Pfam" id="PF07690">
    <property type="entry name" value="MFS_1"/>
    <property type="match status" value="1"/>
</dbReference>
<proteinExistence type="predicted"/>
<feature type="transmembrane region" description="Helical" evidence="7">
    <location>
        <begin position="116"/>
        <end position="137"/>
    </location>
</feature>
<feature type="transmembrane region" description="Helical" evidence="7">
    <location>
        <begin position="143"/>
        <end position="161"/>
    </location>
</feature>
<evidence type="ECO:0000256" key="2">
    <source>
        <dbReference type="ARBA" id="ARBA00022448"/>
    </source>
</evidence>
<dbReference type="InterPro" id="IPR020846">
    <property type="entry name" value="MFS_dom"/>
</dbReference>
<feature type="transmembrane region" description="Helical" evidence="7">
    <location>
        <begin position="245"/>
        <end position="263"/>
    </location>
</feature>
<protein>
    <submittedName>
        <fullName evidence="9">DHA2 family efflux MFS transporter permease subunit</fullName>
    </submittedName>
</protein>
<evidence type="ECO:0000256" key="7">
    <source>
        <dbReference type="SAM" id="Phobius"/>
    </source>
</evidence>
<keyword evidence="6 7" id="KW-0472">Membrane</keyword>
<feature type="transmembrane region" description="Helical" evidence="7">
    <location>
        <begin position="381"/>
        <end position="403"/>
    </location>
</feature>
<evidence type="ECO:0000256" key="3">
    <source>
        <dbReference type="ARBA" id="ARBA00022475"/>
    </source>
</evidence>
<evidence type="ECO:0000256" key="5">
    <source>
        <dbReference type="ARBA" id="ARBA00022989"/>
    </source>
</evidence>
<evidence type="ECO:0000256" key="6">
    <source>
        <dbReference type="ARBA" id="ARBA00023136"/>
    </source>
</evidence>
<keyword evidence="5 7" id="KW-1133">Transmembrane helix</keyword>
<dbReference type="InterPro" id="IPR011701">
    <property type="entry name" value="MFS"/>
</dbReference>
<keyword evidence="4 7" id="KW-0812">Transmembrane</keyword>
<dbReference type="InterPro" id="IPR036259">
    <property type="entry name" value="MFS_trans_sf"/>
</dbReference>
<dbReference type="EMBL" id="BAABHF010000006">
    <property type="protein sequence ID" value="GAA4482061.1"/>
    <property type="molecule type" value="Genomic_DNA"/>
</dbReference>
<sequence length="451" mass="46078">MVVLDALIVATALTAIQRDLHASIEDLEWTVNAYTLSFAVLLMTGASLGDRFGRRRLYIVGLALFAAASAACALADGAGALIAARVVQGVGAATVMPLALSLLNAAFPLERRGWALGVYGSVTGLAALLGPVLGGVITQGLAWQWIFWLNVPIGLAAIPFVRVRVKEGFGQGVAIDLPGLVLFTLAALGLVWGLVRANSAGWGSATVIAPLAGGAVLTMAFVGWQSRARAPMLPLRLFRSRAFSTGNALIFLLNGSMMGAIFFMTQYQQVALGQGPLSTGLRMLPWGVAPFLIAPVAGTLTDRLGARPLVVTGLTLQAAGMAWTALIASPHLSYGALVTPMSVAGIGFALGIPAVTKAAVSTSAPADIGRASGAYSTMRQLGGAFGVAIPAAVFAATGGYATASAFSHGFAWAIAVAAALAFAGMLAGLLLPTPARPAPPRPAPTRTAQRI</sequence>
<feature type="transmembrane region" description="Helical" evidence="7">
    <location>
        <begin position="409"/>
        <end position="431"/>
    </location>
</feature>
<feature type="transmembrane region" description="Helical" evidence="7">
    <location>
        <begin position="201"/>
        <end position="224"/>
    </location>
</feature>
<name>A0ABP8P7M8_9ACTN</name>
<feature type="transmembrane region" description="Helical" evidence="7">
    <location>
        <begin position="90"/>
        <end position="109"/>
    </location>
</feature>
<dbReference type="NCBIfam" id="TIGR00711">
    <property type="entry name" value="efflux_EmrB"/>
    <property type="match status" value="1"/>
</dbReference>
<dbReference type="SUPFAM" id="SSF103473">
    <property type="entry name" value="MFS general substrate transporter"/>
    <property type="match status" value="1"/>
</dbReference>
<reference evidence="10" key="1">
    <citation type="journal article" date="2019" name="Int. J. Syst. Evol. Microbiol.">
        <title>The Global Catalogue of Microorganisms (GCM) 10K type strain sequencing project: providing services to taxonomists for standard genome sequencing and annotation.</title>
        <authorList>
            <consortium name="The Broad Institute Genomics Platform"/>
            <consortium name="The Broad Institute Genome Sequencing Center for Infectious Disease"/>
            <person name="Wu L."/>
            <person name="Ma J."/>
        </authorList>
    </citation>
    <scope>NUCLEOTIDE SEQUENCE [LARGE SCALE GENOMIC DNA]</scope>
    <source>
        <strain evidence="10">JCM 17933</strain>
    </source>
</reference>
<evidence type="ECO:0000256" key="4">
    <source>
        <dbReference type="ARBA" id="ARBA00022692"/>
    </source>
</evidence>
<feature type="domain" description="Major facilitator superfamily (MFS) profile" evidence="8">
    <location>
        <begin position="1"/>
        <end position="436"/>
    </location>
</feature>
<feature type="transmembrane region" description="Helical" evidence="7">
    <location>
        <begin position="32"/>
        <end position="50"/>
    </location>
</feature>
<evidence type="ECO:0000313" key="9">
    <source>
        <dbReference type="EMBL" id="GAA4482061.1"/>
    </source>
</evidence>